<feature type="region of interest" description="Disordered" evidence="4">
    <location>
        <begin position="262"/>
        <end position="311"/>
    </location>
</feature>
<comment type="caution">
    <text evidence="6">The sequence shown here is derived from an EMBL/GenBank/DDBJ whole genome shotgun (WGS) entry which is preliminary data.</text>
</comment>
<feature type="compositionally biased region" description="Basic and acidic residues" evidence="4">
    <location>
        <begin position="105"/>
        <end position="115"/>
    </location>
</feature>
<dbReference type="PROSITE" id="PS50871">
    <property type="entry name" value="C1Q"/>
    <property type="match status" value="1"/>
</dbReference>
<reference evidence="6 7" key="1">
    <citation type="submission" date="2019-06" db="EMBL/GenBank/DDBJ databases">
        <title>Draft genomes of female and male turbot (Scophthalmus maximus).</title>
        <authorList>
            <person name="Xu H."/>
            <person name="Xu X.-W."/>
            <person name="Shao C."/>
            <person name="Chen S."/>
        </authorList>
    </citation>
    <scope>NUCLEOTIDE SEQUENCE [LARGE SCALE GENOMIC DNA]</scope>
    <source>
        <strain evidence="6">Ysfricsl-2016a</strain>
        <tissue evidence="6">Blood</tissue>
    </source>
</reference>
<keyword evidence="3" id="KW-0272">Extracellular matrix</keyword>
<dbReference type="AlphaFoldDB" id="A0A6A4SMM3"/>
<gene>
    <name evidence="6" type="ORF">F2P81_012185</name>
</gene>
<evidence type="ECO:0000313" key="7">
    <source>
        <dbReference type="Proteomes" id="UP000438429"/>
    </source>
</evidence>
<dbReference type="PANTHER" id="PTHR15427">
    <property type="entry name" value="EMILIN ELASTIN MICROFIBRIL INTERFACE-LOCATED PROTEIN ELASTIN MICROFIBRIL INTERFACER"/>
    <property type="match status" value="1"/>
</dbReference>
<dbReference type="SUPFAM" id="SSF49842">
    <property type="entry name" value="TNF-like"/>
    <property type="match status" value="2"/>
</dbReference>
<evidence type="ECO:0000256" key="4">
    <source>
        <dbReference type="SAM" id="MobiDB-lite"/>
    </source>
</evidence>
<evidence type="ECO:0000256" key="3">
    <source>
        <dbReference type="ARBA" id="ARBA00022530"/>
    </source>
</evidence>
<dbReference type="InterPro" id="IPR008983">
    <property type="entry name" value="Tumour_necrosis_fac-like_dom"/>
</dbReference>
<proteinExistence type="predicted"/>
<comment type="subcellular location">
    <subcellularLocation>
        <location evidence="1">Secreted</location>
        <location evidence="1">Extracellular space</location>
        <location evidence="1">Extracellular matrix</location>
    </subcellularLocation>
</comment>
<dbReference type="InterPro" id="IPR050392">
    <property type="entry name" value="Collagen/C1q_domain"/>
</dbReference>
<feature type="domain" description="C1q" evidence="5">
    <location>
        <begin position="334"/>
        <end position="468"/>
    </location>
</feature>
<evidence type="ECO:0000259" key="5">
    <source>
        <dbReference type="PROSITE" id="PS50871"/>
    </source>
</evidence>
<sequence>MESNRELNKLRRENLQKLIRRWTLQRKLLRTVGVQQGAAFSVARGTNEYPERSSVIRFTMVITNVNGDYDTDTGHFRGSSVCHAEAGRNAADVVLRSAPLEETDDVRRPGRRHGEGPGGLAGDEGLPRDERETERLQHLLRLPAASSLTRTTRNARHRIPFPRQRSEESRNVSVLNRLTIFKQLQYSFSVSCRCEAGRLSSSSALHLCSSSSALHHQLFTRPQDETLRYLQMAPKWLSCGTAALLLLVHVAPVATQTCGGIPGIPGSHGPNGSDGAKGEKGDAGESGQPVRGQKGGAGLRGPPGRPGMKGDVGLPGANGVPGKLGEKGRPFLSSGQVNPFFSRKRLIPQIPEVDTNIEFNREISSDLDQQFQGVTLTNGTFACVVKGVYFFSYHVSARSRVCLKLLKGADVHMTLCDISDGFLVTSGSAVLELEVGDTVALQATRYNSLTSQSSTSHTFTGFLVFSTA</sequence>
<keyword evidence="2" id="KW-0964">Secreted</keyword>
<dbReference type="Pfam" id="PF00386">
    <property type="entry name" value="C1q"/>
    <property type="match status" value="1"/>
</dbReference>
<evidence type="ECO:0000256" key="2">
    <source>
        <dbReference type="ARBA" id="ARBA00022525"/>
    </source>
</evidence>
<name>A0A6A4SMM3_SCOMX</name>
<accession>A0A6A4SMM3</accession>
<dbReference type="SMART" id="SM00110">
    <property type="entry name" value="C1Q"/>
    <property type="match status" value="1"/>
</dbReference>
<feature type="region of interest" description="Disordered" evidence="4">
    <location>
        <begin position="98"/>
        <end position="128"/>
    </location>
</feature>
<dbReference type="EMBL" id="VEVO01000011">
    <property type="protein sequence ID" value="KAF0034427.1"/>
    <property type="molecule type" value="Genomic_DNA"/>
</dbReference>
<feature type="compositionally biased region" description="Low complexity" evidence="4">
    <location>
        <begin position="264"/>
        <end position="273"/>
    </location>
</feature>
<protein>
    <recommendedName>
        <fullName evidence="5">C1q domain-containing protein</fullName>
    </recommendedName>
</protein>
<organism evidence="6 7">
    <name type="scientific">Scophthalmus maximus</name>
    <name type="common">Turbot</name>
    <name type="synonym">Psetta maxima</name>
    <dbReference type="NCBI Taxonomy" id="52904"/>
    <lineage>
        <taxon>Eukaryota</taxon>
        <taxon>Metazoa</taxon>
        <taxon>Chordata</taxon>
        <taxon>Craniata</taxon>
        <taxon>Vertebrata</taxon>
        <taxon>Euteleostomi</taxon>
        <taxon>Actinopterygii</taxon>
        <taxon>Neopterygii</taxon>
        <taxon>Teleostei</taxon>
        <taxon>Neoteleostei</taxon>
        <taxon>Acanthomorphata</taxon>
        <taxon>Carangaria</taxon>
        <taxon>Pleuronectiformes</taxon>
        <taxon>Pleuronectoidei</taxon>
        <taxon>Scophthalmidae</taxon>
        <taxon>Scophthalmus</taxon>
    </lineage>
</organism>
<dbReference type="InterPro" id="IPR001073">
    <property type="entry name" value="C1q_dom"/>
</dbReference>
<dbReference type="Gene3D" id="2.60.120.40">
    <property type="match status" value="2"/>
</dbReference>
<evidence type="ECO:0000256" key="1">
    <source>
        <dbReference type="ARBA" id="ARBA00004498"/>
    </source>
</evidence>
<dbReference type="Proteomes" id="UP000438429">
    <property type="component" value="Unassembled WGS sequence"/>
</dbReference>
<evidence type="ECO:0000313" key="6">
    <source>
        <dbReference type="EMBL" id="KAF0034427.1"/>
    </source>
</evidence>
<dbReference type="PANTHER" id="PTHR15427:SF43">
    <property type="entry name" value="COMPLEMENT COMPONENT 1, Q SUBCOMPONENT, B CHAIN PRECURSOR"/>
    <property type="match status" value="1"/>
</dbReference>